<keyword evidence="2" id="KW-0472">Membrane</keyword>
<feature type="transmembrane region" description="Helical" evidence="2">
    <location>
        <begin position="52"/>
        <end position="74"/>
    </location>
</feature>
<keyword evidence="2" id="KW-1133">Transmembrane helix</keyword>
<keyword evidence="2" id="KW-0812">Transmembrane</keyword>
<dbReference type="EMBL" id="JACHWS010000005">
    <property type="protein sequence ID" value="MBB3039978.1"/>
    <property type="molecule type" value="Genomic_DNA"/>
</dbReference>
<feature type="transmembrane region" description="Helical" evidence="2">
    <location>
        <begin position="81"/>
        <end position="99"/>
    </location>
</feature>
<protein>
    <submittedName>
        <fullName evidence="3">Uncharacterized protein</fullName>
    </submittedName>
</protein>
<accession>A0A839RUS7</accession>
<dbReference type="Pfam" id="PF20064">
    <property type="entry name" value="DUF6463"/>
    <property type="match status" value="1"/>
</dbReference>
<dbReference type="AlphaFoldDB" id="A0A839RUS7"/>
<keyword evidence="4" id="KW-1185">Reference proteome</keyword>
<gene>
    <name evidence="3" type="ORF">FHU29_004468</name>
</gene>
<name>A0A839RUS7_9ACTN</name>
<feature type="region of interest" description="Disordered" evidence="1">
    <location>
        <begin position="127"/>
        <end position="146"/>
    </location>
</feature>
<dbReference type="InterPro" id="IPR045590">
    <property type="entry name" value="DUF6463"/>
</dbReference>
<reference evidence="3 4" key="1">
    <citation type="submission" date="2020-08" db="EMBL/GenBank/DDBJ databases">
        <title>Sequencing the genomes of 1000 actinobacteria strains.</title>
        <authorList>
            <person name="Klenk H.-P."/>
        </authorList>
    </citation>
    <scope>NUCLEOTIDE SEQUENCE [LARGE SCALE GENOMIC DNA]</scope>
    <source>
        <strain evidence="3 4">DSM 45258</strain>
    </source>
</reference>
<evidence type="ECO:0000256" key="1">
    <source>
        <dbReference type="SAM" id="MobiDB-lite"/>
    </source>
</evidence>
<dbReference type="RefSeq" id="WP_183377648.1">
    <property type="nucleotide sequence ID" value="NZ_BDDI01000002.1"/>
</dbReference>
<sequence length="146" mass="16179">MIRIAAWLMVLYATAHTVGAFVVEDAARHVPAWFSGELWGEDFSNMSPAGSALWLTLASFAPPLFILGLLLLWLHRRRITPPAFVAWMLGGLTMIDGVINPFTPWPILLLASVLLLIGIRRAKRENDRPHDSVTDASRLGHSREVG</sequence>
<comment type="caution">
    <text evidence="3">The sequence shown here is derived from an EMBL/GenBank/DDBJ whole genome shotgun (WGS) entry which is preliminary data.</text>
</comment>
<evidence type="ECO:0000256" key="2">
    <source>
        <dbReference type="SAM" id="Phobius"/>
    </source>
</evidence>
<evidence type="ECO:0000313" key="3">
    <source>
        <dbReference type="EMBL" id="MBB3039978.1"/>
    </source>
</evidence>
<proteinExistence type="predicted"/>
<feature type="transmembrane region" description="Helical" evidence="2">
    <location>
        <begin position="105"/>
        <end position="122"/>
    </location>
</feature>
<organism evidence="3 4">
    <name type="scientific">Hoyosella altamirensis</name>
    <dbReference type="NCBI Taxonomy" id="616997"/>
    <lineage>
        <taxon>Bacteria</taxon>
        <taxon>Bacillati</taxon>
        <taxon>Actinomycetota</taxon>
        <taxon>Actinomycetes</taxon>
        <taxon>Mycobacteriales</taxon>
        <taxon>Hoyosellaceae</taxon>
        <taxon>Hoyosella</taxon>
    </lineage>
</organism>
<evidence type="ECO:0000313" key="4">
    <source>
        <dbReference type="Proteomes" id="UP000567922"/>
    </source>
</evidence>
<dbReference type="Proteomes" id="UP000567922">
    <property type="component" value="Unassembled WGS sequence"/>
</dbReference>